<dbReference type="Proteomes" id="UP000646827">
    <property type="component" value="Unassembled WGS sequence"/>
</dbReference>
<feature type="transmembrane region" description="Helical" evidence="9">
    <location>
        <begin position="608"/>
        <end position="625"/>
    </location>
</feature>
<evidence type="ECO:0000256" key="8">
    <source>
        <dbReference type="SAM" id="MobiDB-lite"/>
    </source>
</evidence>
<evidence type="ECO:0000256" key="2">
    <source>
        <dbReference type="ARBA" id="ARBA00010666"/>
    </source>
</evidence>
<evidence type="ECO:0000256" key="7">
    <source>
        <dbReference type="ARBA" id="ARBA00023180"/>
    </source>
</evidence>
<feature type="compositionally biased region" description="Low complexity" evidence="8">
    <location>
        <begin position="771"/>
        <end position="796"/>
    </location>
</feature>
<evidence type="ECO:0000259" key="10">
    <source>
        <dbReference type="Pfam" id="PF07779"/>
    </source>
</evidence>
<feature type="domain" description="Cas1p 10 TM acyl transferase" evidence="10">
    <location>
        <begin position="290"/>
        <end position="737"/>
    </location>
</feature>
<evidence type="ECO:0000256" key="5">
    <source>
        <dbReference type="ARBA" id="ARBA00022989"/>
    </source>
</evidence>
<evidence type="ECO:0000256" key="6">
    <source>
        <dbReference type="ARBA" id="ARBA00023136"/>
    </source>
</evidence>
<accession>A0A8H7VJD0</accession>
<feature type="transmembrane region" description="Helical" evidence="9">
    <location>
        <begin position="492"/>
        <end position="513"/>
    </location>
</feature>
<protein>
    <recommendedName>
        <fullName evidence="10">Cas1p 10 TM acyl transferase domain-containing protein</fullName>
    </recommendedName>
</protein>
<sequence length="854" mass="97229">MPSNQNALIQIGVCLTFVLVFIAGIARFIFDPNDQSRCNSLLNTGWWQDTETYTKWQPGGCMMHTYKPDEISSCLQHARILYVGDSIAREQFFSFARLIRDDIETAGPKHVDRKYEFNDQGLIFEFWWDPYLNASRTSAMLKTTDPTIQPSLLVMGSGAWYMRYLDEDTYREDWQDAMDRVFDAVQRSSRVADAVILSPVEIPDYSLLSPEREETMSINKIDSMNAYLESKLASSTPLTPMTIPFVWNDVSGTATNVTEDGLHFKQPVTAMQVQLALNYRCNDQLSKHFPMDSTCCYHYPIPKWYQCIFFIFFLIWAPIGLYISTNVESSVTNPIRLVIPSESILNAVFIFGLGVIYMYFGDRTQLFGKAQKDFDAIVFGALLFVSLVTGILTLKVKKEGDQGFLNRDQTDEWKGWMQVIILIYHFMGASSVSGIYNPVRILVAAYLFQTGYGHFFFFYKKGDFGIGRVLGVMIRLNLLTFVLQYVMNTDYLSYYFTPLVSFWFGVIWVTMYIGHSSNKTSWFLLCKLLVAFTMTTIIIQSPGVLEDIFDLLKFLFNIHWNATEWRFRLGLDAYIIYIGMLCAYATIKFNEYRLQEHPWWPTAKKCSIIASGILLTGYFIFELSMPTKYVYNGVHPYISWIPIIAFIVLRNATVQLRNTSSRFFIFFGRISLETFIGQFHMWLAGDTKGLLVVISHARATQGFGWWFNLVVSSILFVFVSYYLSQTTGELTRWLCSAITSGESRRATDNTSGIYHAVPLLPTSSANRHEPASSSSAASEPDNGSSSSSSSSSSNGNKNDGRHETDNDNNNNMDIEMVESLQTSPKRSCVSNLFDDARVRTGLALLIIGLLNNFC</sequence>
<dbReference type="GO" id="GO:0005794">
    <property type="term" value="C:Golgi apparatus"/>
    <property type="evidence" value="ECO:0007669"/>
    <property type="project" value="UniProtKB-ARBA"/>
</dbReference>
<feature type="transmembrane region" description="Helical" evidence="9">
    <location>
        <begin position="376"/>
        <end position="394"/>
    </location>
</feature>
<dbReference type="Pfam" id="PF07779">
    <property type="entry name" value="Cas1_AcylT"/>
    <property type="match status" value="1"/>
</dbReference>
<keyword evidence="4 9" id="KW-0812">Transmembrane</keyword>
<comment type="caution">
    <text evidence="11">The sequence shown here is derived from an EMBL/GenBank/DDBJ whole genome shotgun (WGS) entry which is preliminary data.</text>
</comment>
<name>A0A8H7VJD0_9FUNG</name>
<dbReference type="GO" id="GO:0016407">
    <property type="term" value="F:acetyltransferase activity"/>
    <property type="evidence" value="ECO:0007669"/>
    <property type="project" value="TreeGrafter"/>
</dbReference>
<proteinExistence type="inferred from homology"/>
<reference evidence="11 12" key="1">
    <citation type="submission" date="2020-12" db="EMBL/GenBank/DDBJ databases">
        <title>Metabolic potential, ecology and presence of endohyphal bacteria is reflected in genomic diversity of Mucoromycotina.</title>
        <authorList>
            <person name="Muszewska A."/>
            <person name="Okrasinska A."/>
            <person name="Steczkiewicz K."/>
            <person name="Drgas O."/>
            <person name="Orlowska M."/>
            <person name="Perlinska-Lenart U."/>
            <person name="Aleksandrzak-Piekarczyk T."/>
            <person name="Szatraj K."/>
            <person name="Zielenkiewicz U."/>
            <person name="Pilsyk S."/>
            <person name="Malc E."/>
            <person name="Mieczkowski P."/>
            <person name="Kruszewska J.S."/>
            <person name="Biernat P."/>
            <person name="Pawlowska J."/>
        </authorList>
    </citation>
    <scope>NUCLEOTIDE SEQUENCE [LARGE SCALE GENOMIC DNA]</scope>
    <source>
        <strain evidence="11 12">CBS 142.35</strain>
    </source>
</reference>
<evidence type="ECO:0000256" key="9">
    <source>
        <dbReference type="SAM" id="Phobius"/>
    </source>
</evidence>
<evidence type="ECO:0000256" key="4">
    <source>
        <dbReference type="ARBA" id="ARBA00022692"/>
    </source>
</evidence>
<feature type="transmembrane region" description="Helical" evidence="9">
    <location>
        <begin position="344"/>
        <end position="360"/>
    </location>
</feature>
<dbReference type="AlphaFoldDB" id="A0A8H7VJD0"/>
<keyword evidence="3" id="KW-0808">Transferase</keyword>
<feature type="transmembrane region" description="Helical" evidence="9">
    <location>
        <begin position="525"/>
        <end position="545"/>
    </location>
</feature>
<evidence type="ECO:0000256" key="1">
    <source>
        <dbReference type="ARBA" id="ARBA00004141"/>
    </source>
</evidence>
<evidence type="ECO:0000313" key="11">
    <source>
        <dbReference type="EMBL" id="KAG2225021.1"/>
    </source>
</evidence>
<keyword evidence="12" id="KW-1185">Reference proteome</keyword>
<keyword evidence="7" id="KW-0325">Glycoprotein</keyword>
<dbReference type="GO" id="GO:0005975">
    <property type="term" value="P:carbohydrate metabolic process"/>
    <property type="evidence" value="ECO:0007669"/>
    <property type="project" value="TreeGrafter"/>
</dbReference>
<feature type="region of interest" description="Disordered" evidence="8">
    <location>
        <begin position="763"/>
        <end position="811"/>
    </location>
</feature>
<feature type="transmembrane region" description="Helical" evidence="9">
    <location>
        <begin position="441"/>
        <end position="459"/>
    </location>
</feature>
<feature type="transmembrane region" description="Helical" evidence="9">
    <location>
        <begin position="637"/>
        <end position="656"/>
    </location>
</feature>
<organism evidence="11 12">
    <name type="scientific">Circinella minor</name>
    <dbReference type="NCBI Taxonomy" id="1195481"/>
    <lineage>
        <taxon>Eukaryota</taxon>
        <taxon>Fungi</taxon>
        <taxon>Fungi incertae sedis</taxon>
        <taxon>Mucoromycota</taxon>
        <taxon>Mucoromycotina</taxon>
        <taxon>Mucoromycetes</taxon>
        <taxon>Mucorales</taxon>
        <taxon>Lichtheimiaceae</taxon>
        <taxon>Circinella</taxon>
    </lineage>
</organism>
<evidence type="ECO:0000256" key="3">
    <source>
        <dbReference type="ARBA" id="ARBA00022679"/>
    </source>
</evidence>
<feature type="transmembrane region" description="Helical" evidence="9">
    <location>
        <begin position="7"/>
        <end position="30"/>
    </location>
</feature>
<evidence type="ECO:0000313" key="12">
    <source>
        <dbReference type="Proteomes" id="UP000646827"/>
    </source>
</evidence>
<gene>
    <name evidence="11" type="ORF">INT45_003221</name>
</gene>
<feature type="transmembrane region" description="Helical" evidence="9">
    <location>
        <begin position="565"/>
        <end position="587"/>
    </location>
</feature>
<comment type="subcellular location">
    <subcellularLocation>
        <location evidence="1">Membrane</location>
        <topology evidence="1">Multi-pass membrane protein</topology>
    </subcellularLocation>
</comment>
<dbReference type="PANTHER" id="PTHR13533">
    <property type="entry name" value="N-ACETYLNEURAMINATE 9-O-ACETYLTRANSFERASE"/>
    <property type="match status" value="1"/>
</dbReference>
<feature type="transmembrane region" description="Helical" evidence="9">
    <location>
        <begin position="703"/>
        <end position="723"/>
    </location>
</feature>
<feature type="transmembrane region" description="Helical" evidence="9">
    <location>
        <begin position="303"/>
        <end position="323"/>
    </location>
</feature>
<feature type="transmembrane region" description="Helical" evidence="9">
    <location>
        <begin position="415"/>
        <end position="435"/>
    </location>
</feature>
<dbReference type="EMBL" id="JAEPRB010000033">
    <property type="protein sequence ID" value="KAG2225021.1"/>
    <property type="molecule type" value="Genomic_DNA"/>
</dbReference>
<keyword evidence="6 9" id="KW-0472">Membrane</keyword>
<dbReference type="OrthoDB" id="1932925at2759"/>
<comment type="similarity">
    <text evidence="2">Belongs to the PC-esterase family. CASD1 subfamily.</text>
</comment>
<dbReference type="GO" id="GO:0016020">
    <property type="term" value="C:membrane"/>
    <property type="evidence" value="ECO:0007669"/>
    <property type="project" value="UniProtKB-SubCell"/>
</dbReference>
<feature type="transmembrane region" description="Helical" evidence="9">
    <location>
        <begin position="466"/>
        <end position="486"/>
    </location>
</feature>
<dbReference type="PANTHER" id="PTHR13533:SF1">
    <property type="entry name" value="N-ACETYLNEURAMINATE 9-O-ACETYLTRANSFERASE"/>
    <property type="match status" value="1"/>
</dbReference>
<keyword evidence="5 9" id="KW-1133">Transmembrane helix</keyword>
<dbReference type="InterPro" id="IPR012419">
    <property type="entry name" value="Cas1_AcylTrans_dom"/>
</dbReference>
<feature type="transmembrane region" description="Helical" evidence="9">
    <location>
        <begin position="663"/>
        <end position="683"/>
    </location>
</feature>